<dbReference type="InterPro" id="IPR054276">
    <property type="entry name" value="DUF7007"/>
</dbReference>
<feature type="compositionally biased region" description="Polar residues" evidence="1">
    <location>
        <begin position="1"/>
        <end position="14"/>
    </location>
</feature>
<organism evidence="3 4">
    <name type="scientific">Rhizobium fredii</name>
    <name type="common">Sinorhizobium fredii</name>
    <dbReference type="NCBI Taxonomy" id="380"/>
    <lineage>
        <taxon>Bacteria</taxon>
        <taxon>Pseudomonadati</taxon>
        <taxon>Pseudomonadota</taxon>
        <taxon>Alphaproteobacteria</taxon>
        <taxon>Hyphomicrobiales</taxon>
        <taxon>Rhizobiaceae</taxon>
        <taxon>Sinorhizobium/Ensifer group</taxon>
        <taxon>Sinorhizobium</taxon>
    </lineage>
</organism>
<reference evidence="3 4" key="1">
    <citation type="submission" date="2017-10" db="EMBL/GenBank/DDBJ databases">
        <title>Analysis of the genome sequences of Rhizobium populations associated to common bean (phaseolus vulgaris).</title>
        <authorList>
            <person name="Bustos P."/>
            <person name="Santamaria R.I."/>
            <person name="Miranda-Sanchez F."/>
            <person name="Perez-Carrascal O."/>
            <person name="Juarez S."/>
            <person name="Lozano L."/>
            <person name="Martinez-Flores I."/>
            <person name="Vinuesa P."/>
            <person name="Martinez-Romero E."/>
            <person name="Cevallos M.A."/>
            <person name="Romero D."/>
            <person name="Davila G."/>
            <person name="Gonzalez V."/>
        </authorList>
    </citation>
    <scope>NUCLEOTIDE SEQUENCE [LARGE SCALE GENOMIC DNA]</scope>
    <source>
        <strain evidence="3 4">NXT3</strain>
        <plasmid evidence="4">Plasmid psfrenxt3c</plasmid>
    </source>
</reference>
<evidence type="ECO:0000259" key="2">
    <source>
        <dbReference type="Pfam" id="PF22653"/>
    </source>
</evidence>
<dbReference type="AlphaFoldDB" id="A0A2L0HCU2"/>
<dbReference type="Pfam" id="PF22653">
    <property type="entry name" value="DUF7007"/>
    <property type="match status" value="1"/>
</dbReference>
<accession>A0A2L0HCU2</accession>
<dbReference type="RefSeq" id="WP_104840768.1">
    <property type="nucleotide sequence ID" value="NZ_CP024310.1"/>
</dbReference>
<evidence type="ECO:0000313" key="4">
    <source>
        <dbReference type="Proteomes" id="UP000239340"/>
    </source>
</evidence>
<proteinExistence type="predicted"/>
<gene>
    <name evidence="3" type="ORF">NXT3_PC00136</name>
</gene>
<evidence type="ECO:0000256" key="1">
    <source>
        <dbReference type="SAM" id="MobiDB-lite"/>
    </source>
</evidence>
<sequence length="293" mass="32389">MTGGSLSKDLSTPDGSAVEFGRSADGMPLARVGDLVFAMVSARDGQHFLASAWRVSRPLEHLNRDDFYSHHGSVEDEAAFRVRMIEQAEHCRELHALARQTAGVSCSTPWGPSQGATIYVDGIVSHTTASHGGFELSAARNAAAHPLLRIDDGFYEEDAAWAIVALTFPQLFTRYERKIADRTVRDSWPEAWEAIHDRRLAPGASHEKDGREFQRQHAEDWIVIAALRSDHHAGMTEVIATIGGARDARAEERRFLVRSDDYMAGRFGFVIDETKHAAYNGPSSFATWRGRAG</sequence>
<protein>
    <recommendedName>
        <fullName evidence="2">DUF7007 domain-containing protein</fullName>
    </recommendedName>
</protein>
<feature type="region of interest" description="Disordered" evidence="1">
    <location>
        <begin position="1"/>
        <end position="22"/>
    </location>
</feature>
<dbReference type="Proteomes" id="UP000239340">
    <property type="component" value="Plasmid pSfreNXT3c"/>
</dbReference>
<keyword evidence="3" id="KW-0614">Plasmid</keyword>
<name>A0A2L0HCU2_RHIFR</name>
<geneLocation type="plasmid" evidence="4">
    <name>psfrenxt3c</name>
</geneLocation>
<evidence type="ECO:0000313" key="3">
    <source>
        <dbReference type="EMBL" id="AUX79313.1"/>
    </source>
</evidence>
<dbReference type="EMBL" id="CP024310">
    <property type="protein sequence ID" value="AUX79313.1"/>
    <property type="molecule type" value="Genomic_DNA"/>
</dbReference>
<feature type="domain" description="DUF7007" evidence="2">
    <location>
        <begin position="105"/>
        <end position="218"/>
    </location>
</feature>